<gene>
    <name evidence="6" type="ORF">H312_02010</name>
</gene>
<evidence type="ECO:0000313" key="7">
    <source>
        <dbReference type="Proteomes" id="UP000030655"/>
    </source>
</evidence>
<dbReference type="OrthoDB" id="1741334at2759"/>
<evidence type="ECO:0008006" key="8">
    <source>
        <dbReference type="Google" id="ProtNLM"/>
    </source>
</evidence>
<proteinExistence type="predicted"/>
<reference evidence="6 7" key="2">
    <citation type="submission" date="2014-03" db="EMBL/GenBank/DDBJ databases">
        <title>The Genome Sequence of Anncaliia algerae insect isolate PRA339.</title>
        <authorList>
            <consortium name="The Broad Institute Genome Sequencing Platform"/>
            <consortium name="The Broad Institute Genome Sequencing Center for Infectious Disease"/>
            <person name="Cuomo C."/>
            <person name="Becnel J."/>
            <person name="Sanscrainte N."/>
            <person name="Walker B."/>
            <person name="Young S.K."/>
            <person name="Zeng Q."/>
            <person name="Gargeya S."/>
            <person name="Fitzgerald M."/>
            <person name="Haas B."/>
            <person name="Abouelleil A."/>
            <person name="Alvarado L."/>
            <person name="Arachchi H.M."/>
            <person name="Berlin A.M."/>
            <person name="Chapman S.B."/>
            <person name="Dewar J."/>
            <person name="Goldberg J."/>
            <person name="Griggs A."/>
            <person name="Gujja S."/>
            <person name="Hansen M."/>
            <person name="Howarth C."/>
            <person name="Imamovic A."/>
            <person name="Larimer J."/>
            <person name="McCowan C."/>
            <person name="Murphy C."/>
            <person name="Neiman D."/>
            <person name="Pearson M."/>
            <person name="Priest M."/>
            <person name="Roberts A."/>
            <person name="Saif S."/>
            <person name="Shea T."/>
            <person name="Sisk P."/>
            <person name="Sykes S."/>
            <person name="Wortman J."/>
            <person name="Nusbaum C."/>
            <person name="Birren B."/>
        </authorList>
    </citation>
    <scope>NUCLEOTIDE SEQUENCE [LARGE SCALE GENOMIC DNA]</scope>
    <source>
        <strain evidence="6 7">PRA339</strain>
    </source>
</reference>
<dbReference type="SUPFAM" id="SSF52540">
    <property type="entry name" value="P-loop containing nucleoside triphosphate hydrolases"/>
    <property type="match status" value="1"/>
</dbReference>
<name>A0A059F0C3_9MICR</name>
<dbReference type="PANTHER" id="PTHR23264">
    <property type="entry name" value="NUCLEOTIDE-BINDING PROTEIN NBP35 YEAST -RELATED"/>
    <property type="match status" value="1"/>
</dbReference>
<reference evidence="7" key="1">
    <citation type="submission" date="2013-02" db="EMBL/GenBank/DDBJ databases">
        <authorList>
            <consortium name="The Broad Institute Genome Sequencing Platform"/>
            <person name="Cuomo C."/>
            <person name="Becnel J."/>
            <person name="Sanscrainte N."/>
            <person name="Walker B."/>
            <person name="Young S.K."/>
            <person name="Zeng Q."/>
            <person name="Gargeya S."/>
            <person name="Fitzgerald M."/>
            <person name="Haas B."/>
            <person name="Abouelleil A."/>
            <person name="Alvarado L."/>
            <person name="Arachchi H.M."/>
            <person name="Berlin A.M."/>
            <person name="Chapman S.B."/>
            <person name="Dewar J."/>
            <person name="Goldberg J."/>
            <person name="Griggs A."/>
            <person name="Gujja S."/>
            <person name="Hansen M."/>
            <person name="Howarth C."/>
            <person name="Imamovic A."/>
            <person name="Larimer J."/>
            <person name="McCowan C."/>
            <person name="Murphy C."/>
            <person name="Neiman D."/>
            <person name="Pearson M."/>
            <person name="Priest M."/>
            <person name="Roberts A."/>
            <person name="Saif S."/>
            <person name="Shea T."/>
            <person name="Sisk P."/>
            <person name="Sykes S."/>
            <person name="Wortman J."/>
            <person name="Nusbaum C."/>
            <person name="Birren B."/>
        </authorList>
    </citation>
    <scope>NUCLEOTIDE SEQUENCE [LARGE SCALE GENOMIC DNA]</scope>
    <source>
        <strain evidence="7">PRA339</strain>
    </source>
</reference>
<evidence type="ECO:0000256" key="1">
    <source>
        <dbReference type="ARBA" id="ARBA00022723"/>
    </source>
</evidence>
<dbReference type="PANTHER" id="PTHR23264:SF19">
    <property type="entry name" value="CYTOSOLIC FE-S CLUSTER ASSEMBLY FACTOR NUBP2"/>
    <property type="match status" value="1"/>
</dbReference>
<dbReference type="CDD" id="cd02037">
    <property type="entry name" value="Mrp_NBP35"/>
    <property type="match status" value="1"/>
</dbReference>
<keyword evidence="5" id="KW-0411">Iron-sulfur</keyword>
<dbReference type="InterPro" id="IPR019591">
    <property type="entry name" value="Mrp/NBP35_ATP-bd"/>
</dbReference>
<dbReference type="InterPro" id="IPR033756">
    <property type="entry name" value="YlxH/NBP35"/>
</dbReference>
<keyword evidence="1" id="KW-0479">Metal-binding</keyword>
<dbReference type="GO" id="GO:0016226">
    <property type="term" value="P:iron-sulfur cluster assembly"/>
    <property type="evidence" value="ECO:0007669"/>
    <property type="project" value="InterPro"/>
</dbReference>
<dbReference type="EMBL" id="KK365172">
    <property type="protein sequence ID" value="KCZ80590.1"/>
    <property type="molecule type" value="Genomic_DNA"/>
</dbReference>
<dbReference type="VEuPathDB" id="MicrosporidiaDB:H312_02010"/>
<evidence type="ECO:0000256" key="4">
    <source>
        <dbReference type="ARBA" id="ARBA00023004"/>
    </source>
</evidence>
<keyword evidence="3" id="KW-0067">ATP-binding</keyword>
<dbReference type="GO" id="GO:0046872">
    <property type="term" value="F:metal ion binding"/>
    <property type="evidence" value="ECO:0007669"/>
    <property type="project" value="UniProtKB-KW"/>
</dbReference>
<dbReference type="GO" id="GO:0005829">
    <property type="term" value="C:cytosol"/>
    <property type="evidence" value="ECO:0007669"/>
    <property type="project" value="TreeGrafter"/>
</dbReference>
<keyword evidence="7" id="KW-1185">Reference proteome</keyword>
<accession>A0A059F0C3</accession>
<dbReference type="Pfam" id="PF10609">
    <property type="entry name" value="ParA"/>
    <property type="match status" value="1"/>
</dbReference>
<evidence type="ECO:0000256" key="5">
    <source>
        <dbReference type="ARBA" id="ARBA00023014"/>
    </source>
</evidence>
<keyword evidence="2" id="KW-0547">Nucleotide-binding</keyword>
<evidence type="ECO:0000313" key="6">
    <source>
        <dbReference type="EMBL" id="KCZ80590.1"/>
    </source>
</evidence>
<evidence type="ECO:0000256" key="3">
    <source>
        <dbReference type="ARBA" id="ARBA00022840"/>
    </source>
</evidence>
<dbReference type="AlphaFoldDB" id="A0A059F0C3"/>
<dbReference type="STRING" id="1288291.A0A059F0C3"/>
<keyword evidence="4" id="KW-0408">Iron</keyword>
<evidence type="ECO:0000256" key="2">
    <source>
        <dbReference type="ARBA" id="ARBA00022741"/>
    </source>
</evidence>
<dbReference type="GO" id="GO:0005524">
    <property type="term" value="F:ATP binding"/>
    <property type="evidence" value="ECO:0007669"/>
    <property type="project" value="UniProtKB-KW"/>
</dbReference>
<dbReference type="Proteomes" id="UP000030655">
    <property type="component" value="Unassembled WGS sequence"/>
</dbReference>
<organism evidence="6 7">
    <name type="scientific">Anncaliia algerae PRA339</name>
    <dbReference type="NCBI Taxonomy" id="1288291"/>
    <lineage>
        <taxon>Eukaryota</taxon>
        <taxon>Fungi</taxon>
        <taxon>Fungi incertae sedis</taxon>
        <taxon>Microsporidia</taxon>
        <taxon>Tubulinosematoidea</taxon>
        <taxon>Tubulinosematidae</taxon>
        <taxon>Anncaliia</taxon>
    </lineage>
</organism>
<sequence length="240" mass="26860">MTIRIAVLSGKGGVGKSSIASVIAKILSERNKVLLLDMDLCGPSIGHIFNIHTKLLKAERGLVPAKVTDSLDIISMSLLIKNTDAVIWRAPKKLSVLQLFYESNNHDFVIYDTPPGISEEHFYLIDKIDYIFVVTTSQNVALSDSIKSLEFARKYNLKVLGVIENMSGLECQMCNNVTNIFSIRGGEELSKECSVPFLGRIPYDRKLLEITNDSSFIEKCDTTKTYQIFKDIISNDNLFN</sequence>
<dbReference type="Gene3D" id="3.40.50.300">
    <property type="entry name" value="P-loop containing nucleotide triphosphate hydrolases"/>
    <property type="match status" value="1"/>
</dbReference>
<dbReference type="InterPro" id="IPR027417">
    <property type="entry name" value="P-loop_NTPase"/>
</dbReference>
<dbReference type="GO" id="GO:0140663">
    <property type="term" value="F:ATP-dependent FeS chaperone activity"/>
    <property type="evidence" value="ECO:0007669"/>
    <property type="project" value="InterPro"/>
</dbReference>
<protein>
    <recommendedName>
        <fullName evidence="8">CobQ/CobB/MinD/ParA nucleotide binding domain-containing protein</fullName>
    </recommendedName>
</protein>
<dbReference type="HOGENOM" id="CLU_024839_0_1_1"/>
<dbReference type="GO" id="GO:0051536">
    <property type="term" value="F:iron-sulfur cluster binding"/>
    <property type="evidence" value="ECO:0007669"/>
    <property type="project" value="UniProtKB-KW"/>
</dbReference>